<accession>A0A641APS6</accession>
<evidence type="ECO:0000313" key="6">
    <source>
        <dbReference type="Proteomes" id="UP001515100"/>
    </source>
</evidence>
<dbReference type="SMART" id="SM00382">
    <property type="entry name" value="AAA"/>
    <property type="match status" value="1"/>
</dbReference>
<sequence>MGYNLVTLLTIVTGVTPGKSARSQGIRAGREGRTVLEISDLVMRFGGVTALDRVGFTVADNEICGLIGPNGAGKTSLFNCITRIYRPEEGMVRFDGTDLLSLQRHQIVRHGIVRTFQNLALFPTLSVLDNTVVGAHSTSTPHLVPSLLGWPTTRAARRRVEADAWELLERLELTDVAFHPAAGLPFGTLKRVELARALISRPSLLLLDEPAGGLTHSEVNELGQLILGLRDDYGFSALLVEHHMGLVMGISDHVVAMDFGRTIADGSPAEVQRDPAVAEAYLGRTA</sequence>
<dbReference type="AlphaFoldDB" id="A0A641APS6"/>
<dbReference type="Proteomes" id="UP001515100">
    <property type="component" value="Unassembled WGS sequence"/>
</dbReference>
<evidence type="ECO:0000259" key="4">
    <source>
        <dbReference type="PROSITE" id="PS50893"/>
    </source>
</evidence>
<evidence type="ECO:0000256" key="1">
    <source>
        <dbReference type="ARBA" id="ARBA00022448"/>
    </source>
</evidence>
<keyword evidence="3 5" id="KW-0067">ATP-binding</keyword>
<dbReference type="InterPro" id="IPR003439">
    <property type="entry name" value="ABC_transporter-like_ATP-bd"/>
</dbReference>
<dbReference type="Pfam" id="PF12399">
    <property type="entry name" value="BCA_ABC_TP_C"/>
    <property type="match status" value="1"/>
</dbReference>
<dbReference type="InterPro" id="IPR032823">
    <property type="entry name" value="BCA_ABC_TP_C"/>
</dbReference>
<keyword evidence="2" id="KW-0547">Nucleotide-binding</keyword>
<dbReference type="GO" id="GO:0005886">
    <property type="term" value="C:plasma membrane"/>
    <property type="evidence" value="ECO:0007669"/>
    <property type="project" value="TreeGrafter"/>
</dbReference>
<name>A0A641APS6_9ACTN</name>
<dbReference type="InterPro" id="IPR027417">
    <property type="entry name" value="P-loop_NTPase"/>
</dbReference>
<proteinExistence type="predicted"/>
<protein>
    <submittedName>
        <fullName evidence="5">ABC transporter ATP-binding protein</fullName>
    </submittedName>
</protein>
<dbReference type="InterPro" id="IPR051120">
    <property type="entry name" value="ABC_AA/LPS_Transport"/>
</dbReference>
<dbReference type="EMBL" id="SDPP02000001">
    <property type="protein sequence ID" value="KAA1380090.1"/>
    <property type="molecule type" value="Genomic_DNA"/>
</dbReference>
<keyword evidence="1" id="KW-0813">Transport</keyword>
<dbReference type="InterPro" id="IPR003593">
    <property type="entry name" value="AAA+_ATPase"/>
</dbReference>
<dbReference type="GO" id="GO:0016887">
    <property type="term" value="F:ATP hydrolysis activity"/>
    <property type="evidence" value="ECO:0007669"/>
    <property type="project" value="InterPro"/>
</dbReference>
<evidence type="ECO:0000256" key="3">
    <source>
        <dbReference type="ARBA" id="ARBA00022840"/>
    </source>
</evidence>
<dbReference type="GO" id="GO:0005524">
    <property type="term" value="F:ATP binding"/>
    <property type="evidence" value="ECO:0007669"/>
    <property type="project" value="UniProtKB-KW"/>
</dbReference>
<dbReference type="PANTHER" id="PTHR45772:SF4">
    <property type="entry name" value="ABC TRANSPORTER ATP-BINDING PROTEIN"/>
    <property type="match status" value="1"/>
</dbReference>
<dbReference type="Gene3D" id="3.40.50.300">
    <property type="entry name" value="P-loop containing nucleotide triphosphate hydrolases"/>
    <property type="match status" value="1"/>
</dbReference>
<keyword evidence="6" id="KW-1185">Reference proteome</keyword>
<evidence type="ECO:0000313" key="5">
    <source>
        <dbReference type="EMBL" id="KAA1380090.1"/>
    </source>
</evidence>
<gene>
    <name evidence="5" type="ORF">ESP62_002490</name>
</gene>
<dbReference type="GO" id="GO:0005840">
    <property type="term" value="C:ribosome"/>
    <property type="evidence" value="ECO:0007669"/>
    <property type="project" value="UniProtKB-KW"/>
</dbReference>
<dbReference type="FunFam" id="3.40.50.300:FF:000421">
    <property type="entry name" value="Branched-chain amino acid ABC transporter ATP-binding protein"/>
    <property type="match status" value="1"/>
</dbReference>
<feature type="domain" description="ABC transporter" evidence="4">
    <location>
        <begin position="36"/>
        <end position="284"/>
    </location>
</feature>
<dbReference type="SUPFAM" id="SSF52540">
    <property type="entry name" value="P-loop containing nucleoside triphosphate hydrolases"/>
    <property type="match status" value="1"/>
</dbReference>
<evidence type="ECO:0000256" key="2">
    <source>
        <dbReference type="ARBA" id="ARBA00022741"/>
    </source>
</evidence>
<dbReference type="CDD" id="cd03219">
    <property type="entry name" value="ABC_Mj1267_LivG_branched"/>
    <property type="match status" value="1"/>
</dbReference>
<dbReference type="PROSITE" id="PS50893">
    <property type="entry name" value="ABC_TRANSPORTER_2"/>
    <property type="match status" value="1"/>
</dbReference>
<organism evidence="5 6">
    <name type="scientific">Aeromicrobium fastidiosum</name>
    <dbReference type="NCBI Taxonomy" id="52699"/>
    <lineage>
        <taxon>Bacteria</taxon>
        <taxon>Bacillati</taxon>
        <taxon>Actinomycetota</taxon>
        <taxon>Actinomycetes</taxon>
        <taxon>Propionibacteriales</taxon>
        <taxon>Nocardioidaceae</taxon>
        <taxon>Aeromicrobium</taxon>
    </lineage>
</organism>
<reference evidence="5" key="1">
    <citation type="submission" date="2019-09" db="EMBL/GenBank/DDBJ databases">
        <authorList>
            <person name="Li J."/>
        </authorList>
    </citation>
    <scope>NUCLEOTIDE SEQUENCE [LARGE SCALE GENOMIC DNA]</scope>
    <source>
        <strain evidence="5">NRBC 14897</strain>
    </source>
</reference>
<comment type="caution">
    <text evidence="5">The sequence shown here is derived from an EMBL/GenBank/DDBJ whole genome shotgun (WGS) entry which is preliminary data.</text>
</comment>
<dbReference type="OrthoDB" id="9805514at2"/>
<dbReference type="PANTHER" id="PTHR45772">
    <property type="entry name" value="CONSERVED COMPONENT OF ABC TRANSPORTER FOR NATURAL AMINO ACIDS-RELATED"/>
    <property type="match status" value="1"/>
</dbReference>
<dbReference type="Pfam" id="PF00005">
    <property type="entry name" value="ABC_tran"/>
    <property type="match status" value="1"/>
</dbReference>